<dbReference type="Proteomes" id="UP000494218">
    <property type="component" value="Unassembled WGS sequence"/>
</dbReference>
<dbReference type="AlphaFoldDB" id="A0A6P2NKV6"/>
<name>A0A6P2NKV6_BURL3</name>
<organism evidence="2 3">
    <name type="scientific">Burkholderia lata (strain ATCC 17760 / DSM 23089 / LMG 22485 / NCIMB 9086 / R18194 / 383)</name>
    <dbReference type="NCBI Taxonomy" id="482957"/>
    <lineage>
        <taxon>Bacteria</taxon>
        <taxon>Pseudomonadati</taxon>
        <taxon>Pseudomonadota</taxon>
        <taxon>Betaproteobacteria</taxon>
        <taxon>Burkholderiales</taxon>
        <taxon>Burkholderiaceae</taxon>
        <taxon>Burkholderia</taxon>
        <taxon>Burkholderia cepacia complex</taxon>
    </lineage>
</organism>
<evidence type="ECO:0000256" key="1">
    <source>
        <dbReference type="SAM" id="MobiDB-lite"/>
    </source>
</evidence>
<accession>A0A6P2NKV6</accession>
<reference evidence="2 3" key="1">
    <citation type="submission" date="2019-09" db="EMBL/GenBank/DDBJ databases">
        <authorList>
            <person name="Depoorter E."/>
        </authorList>
    </citation>
    <scope>NUCLEOTIDE SEQUENCE [LARGE SCALE GENOMIC DNA]</scope>
    <source>
        <strain evidence="2">LMG 23254</strain>
    </source>
</reference>
<feature type="compositionally biased region" description="Low complexity" evidence="1">
    <location>
        <begin position="15"/>
        <end position="25"/>
    </location>
</feature>
<proteinExistence type="predicted"/>
<evidence type="ECO:0000313" key="3">
    <source>
        <dbReference type="Proteomes" id="UP000494218"/>
    </source>
</evidence>
<dbReference type="EMBL" id="CABVPW010000023">
    <property type="protein sequence ID" value="VWB95258.1"/>
    <property type="molecule type" value="Genomic_DNA"/>
</dbReference>
<feature type="compositionally biased region" description="Polar residues" evidence="1">
    <location>
        <begin position="1"/>
        <end position="13"/>
    </location>
</feature>
<feature type="region of interest" description="Disordered" evidence="1">
    <location>
        <begin position="1"/>
        <end position="41"/>
    </location>
</feature>
<evidence type="ECO:0000313" key="2">
    <source>
        <dbReference type="EMBL" id="VWB95258.1"/>
    </source>
</evidence>
<sequence>MTIDALTTPNMTETAGANGALALAAGRRDGANTTREHDHVR</sequence>
<protein>
    <submittedName>
        <fullName evidence="2">Uncharacterized protein</fullName>
    </submittedName>
</protein>
<gene>
    <name evidence="2" type="ORF">BLA23254_04519</name>
</gene>
<feature type="compositionally biased region" description="Basic and acidic residues" evidence="1">
    <location>
        <begin position="26"/>
        <end position="41"/>
    </location>
</feature>